<name>A0A2T9Y5G5_9FUNG</name>
<evidence type="ECO:0000259" key="3">
    <source>
        <dbReference type="PROSITE" id="PS50010"/>
    </source>
</evidence>
<feature type="compositionally biased region" description="Polar residues" evidence="2">
    <location>
        <begin position="1135"/>
        <end position="1148"/>
    </location>
</feature>
<reference evidence="4 5" key="1">
    <citation type="journal article" date="2018" name="MBio">
        <title>Comparative Genomics Reveals the Core Gene Toolbox for the Fungus-Insect Symbiosis.</title>
        <authorList>
            <person name="Wang Y."/>
            <person name="Stata M."/>
            <person name="Wang W."/>
            <person name="Stajich J.E."/>
            <person name="White M.M."/>
            <person name="Moncalvo J.M."/>
        </authorList>
    </citation>
    <scope>NUCLEOTIDE SEQUENCE [LARGE SCALE GENOMIC DNA]</scope>
    <source>
        <strain evidence="4 5">SWE-8-4</strain>
    </source>
</reference>
<sequence length="1532" mass="173148">MNNKAKYNKPLQDFSASYNFDNRNSQIAQQVYRNKPSLSTSPQENVPIPNSQPDPYSYSQYRKRTGSNPLPSHYQQLTQPKISPAYNIHPNLQHPASNSPHPSNSPNHVSPSTDNANLSRSSHTSIPQTRENDKGYYNSFYSDQNLISSSQNSSAGYRNVPSIIAKIPPSSYQLSPPQINRSVASSNHSFAEISTDSIDRNSSQHPQNSSVETSINQSYEHGNNSSYNQYHNQRHHSNYPYDGNYSSNCDHNYTQNHDYSYSDGQNINYNHDYSYSEGQTSNYNHDNSSQHSRYSQKYTQPNYSNHYDPISPNNPQYTQNYHNGQHYSQNNTTPQDLKNNFREPNSEETLASETHYLHRHRSSHMPPNIAHSSIPTSQRAPYKKLPVPSLKKNAILRQHFKAEQQSLLENSKPAASSSTPDVRLNYDSNQVTNFSAENINSNQAYTPIETPFNSFGVKVGSRYSKPVTAYNSEHHPEQYNNSVSPNPIYLKNPDDSAQTNSPPQTISAKNATEMYSQSLPSSPEPLSPVKTLNSKKVSSRDLLKLYKSESVRKANTLSRSSSYSPQDIDAYRNKQFSDVYNLTSKLKNMTMSRMSTKSPNFENSNSLQHSASLKAAPINFNSVELSVSSSVSIKSRPLPPNPIILSQFPCYSPTCSRDSACYSPSCRIYFNTILKSQLLNNSQSNLSSKSSIKHSTNSNTRYNPKSPSLSLADKDEKLELKGTSPENNSIKKFNSMNDLQKSLSKLEDTPKNIPATKRKLWSQTVPAQIVEKLTKNETTRQELIYELISTEREFIEDLLVLNNVFRNGIILEQVMELSQQQIFIESVFKNLSSIISTNTYLYKDSVKRQNQDYVVGCIGDIFIKHIPDFECYIEYAANQPFSKYVLDEELLINSRLREFIKSSERSPECRKLPIQSFLSRPSSRLARYPLLFGAILKKTPKDHPDHNYISKCIEGFKALLTKINQETGKLSNKIELYKISDRLVCTPTEKNDLDLLNENRKIVRTGVLKKKQNSTETETAMLFDHMLIFCKEKKYPNNRIEYILCKPPASLSMLSLEYQLISERPQHQTQQQTETMSQMQPQLEPQEQNQHQPTQISKTNSSLDHPDKPNNSTDNYQSYGKNNNGGVYQPPPYFNGNNSEQLSNTEQKPNAAYSQRVVESTMSQSVKYTSIAKPAPVPALPQKDVVKYNDPNDKTKIGYPLTIKHLGKHGGIYTYYLSSFAEMNDWINNIEEQQRKNSLKTRLFFEVIKVAPTLPLASKATCATFIDNGRYLILGSENGLFLGTIGDLGSFVKLNFITHDRIVQVEAIEKYNCLLLLCDKDRYVMSYPLDMIKPAINQINSQYDRNVDYKNLQVKGEKLHSHVNFFKFGVCMNIDILCMVKNTTLRSQSTIHIYRPTKPTIPSVMDNKKMAKGCDRGFEIVDLPSMLTQSLLDPVDESLNFVLGRKDNMQSSEQGNNNFMSTMGATGSDNGASQSVAGQGRGTQSGYNIGGSIAGGSTQTMVEGNVGGQGYDSLQTPTLSSQLTARLLRFEM</sequence>
<feature type="compositionally biased region" description="Low complexity" evidence="2">
    <location>
        <begin position="685"/>
        <end position="700"/>
    </location>
</feature>
<dbReference type="Gene3D" id="1.20.900.10">
    <property type="entry name" value="Dbl homology (DH) domain"/>
    <property type="match status" value="1"/>
</dbReference>
<dbReference type="PANTHER" id="PTHR46572">
    <property type="entry name" value="RHO1 GDP-GTP EXCHANGE PROTEIN 1-RELATED"/>
    <property type="match status" value="1"/>
</dbReference>
<comment type="caution">
    <text evidence="4">The sequence shown here is derived from an EMBL/GenBank/DDBJ whole genome shotgun (WGS) entry which is preliminary data.</text>
</comment>
<evidence type="ECO:0000313" key="4">
    <source>
        <dbReference type="EMBL" id="PVU87592.1"/>
    </source>
</evidence>
<dbReference type="EMBL" id="MBFR01000476">
    <property type="protein sequence ID" value="PVU87592.1"/>
    <property type="molecule type" value="Genomic_DNA"/>
</dbReference>
<protein>
    <recommendedName>
        <fullName evidence="3">DH domain-containing protein</fullName>
    </recommendedName>
</protein>
<feature type="compositionally biased region" description="Low complexity" evidence="2">
    <location>
        <begin position="1067"/>
        <end position="1082"/>
    </location>
</feature>
<dbReference type="InterPro" id="IPR052233">
    <property type="entry name" value="Rho-type_GEFs"/>
</dbReference>
<dbReference type="Pfam" id="PF00621">
    <property type="entry name" value="RhoGEF"/>
    <property type="match status" value="1"/>
</dbReference>
<feature type="region of interest" description="Disordered" evidence="2">
    <location>
        <begin position="32"/>
        <end position="137"/>
    </location>
</feature>
<dbReference type="PANTHER" id="PTHR46572:SF1">
    <property type="entry name" value="RHO1 GUANINE NUCLEOTIDE EXCHANGE FACTOR TUS1"/>
    <property type="match status" value="1"/>
</dbReference>
<organism evidence="4 5">
    <name type="scientific">Smittium simulii</name>
    <dbReference type="NCBI Taxonomy" id="133385"/>
    <lineage>
        <taxon>Eukaryota</taxon>
        <taxon>Fungi</taxon>
        <taxon>Fungi incertae sedis</taxon>
        <taxon>Zoopagomycota</taxon>
        <taxon>Kickxellomycotina</taxon>
        <taxon>Harpellomycetes</taxon>
        <taxon>Harpellales</taxon>
        <taxon>Legeriomycetaceae</taxon>
        <taxon>Smittium</taxon>
    </lineage>
</organism>
<feature type="region of interest" description="Disordered" evidence="2">
    <location>
        <begin position="471"/>
        <end position="505"/>
    </location>
</feature>
<feature type="region of interest" description="Disordered" evidence="2">
    <location>
        <begin position="1064"/>
        <end position="1156"/>
    </location>
</feature>
<feature type="compositionally biased region" description="Polar residues" evidence="2">
    <location>
        <begin position="32"/>
        <end position="81"/>
    </location>
</feature>
<feature type="compositionally biased region" description="Low complexity" evidence="2">
    <location>
        <begin position="94"/>
        <end position="112"/>
    </location>
</feature>
<feature type="region of interest" description="Disordered" evidence="2">
    <location>
        <begin position="515"/>
        <end position="534"/>
    </location>
</feature>
<proteinExistence type="predicted"/>
<feature type="region of interest" description="Disordered" evidence="2">
    <location>
        <begin position="685"/>
        <end position="710"/>
    </location>
</feature>
<feature type="region of interest" description="Disordered" evidence="2">
    <location>
        <begin position="355"/>
        <end position="381"/>
    </location>
</feature>
<keyword evidence="5" id="KW-1185">Reference proteome</keyword>
<dbReference type="InterPro" id="IPR001180">
    <property type="entry name" value="CNH_dom"/>
</dbReference>
<dbReference type="GO" id="GO:0005085">
    <property type="term" value="F:guanyl-nucleotide exchange factor activity"/>
    <property type="evidence" value="ECO:0007669"/>
    <property type="project" value="UniProtKB-KW"/>
</dbReference>
<dbReference type="Proteomes" id="UP000245383">
    <property type="component" value="Unassembled WGS sequence"/>
</dbReference>
<dbReference type="Gene3D" id="2.30.29.30">
    <property type="entry name" value="Pleckstrin-homology domain (PH domain)/Phosphotyrosine-binding domain (PTB)"/>
    <property type="match status" value="1"/>
</dbReference>
<feature type="compositionally biased region" description="Polar residues" evidence="2">
    <location>
        <begin position="495"/>
        <end position="505"/>
    </location>
</feature>
<accession>A0A2T9Y5G5</accession>
<feature type="compositionally biased region" description="Polar residues" evidence="2">
    <location>
        <begin position="113"/>
        <end position="129"/>
    </location>
</feature>
<dbReference type="STRING" id="133385.A0A2T9Y5G5"/>
<dbReference type="Pfam" id="PF00780">
    <property type="entry name" value="CNH"/>
    <property type="match status" value="1"/>
</dbReference>
<dbReference type="InterPro" id="IPR035899">
    <property type="entry name" value="DBL_dom_sf"/>
</dbReference>
<dbReference type="SMART" id="SM00325">
    <property type="entry name" value="RhoGEF"/>
    <property type="match status" value="1"/>
</dbReference>
<feature type="domain" description="DH" evidence="3">
    <location>
        <begin position="779"/>
        <end position="966"/>
    </location>
</feature>
<feature type="compositionally biased region" description="Polar residues" evidence="2">
    <location>
        <begin position="244"/>
        <end position="338"/>
    </location>
</feature>
<dbReference type="InterPro" id="IPR000219">
    <property type="entry name" value="DH_dom"/>
</dbReference>
<gene>
    <name evidence="4" type="ORF">BB561_006271</name>
</gene>
<feature type="compositionally biased region" description="Polar residues" evidence="2">
    <location>
        <begin position="1083"/>
        <end position="1126"/>
    </location>
</feature>
<dbReference type="InterPro" id="IPR011993">
    <property type="entry name" value="PH-like_dom_sf"/>
</dbReference>
<dbReference type="SUPFAM" id="SSF48065">
    <property type="entry name" value="DBL homology domain (DH-domain)"/>
    <property type="match status" value="1"/>
</dbReference>
<dbReference type="PROSITE" id="PS50010">
    <property type="entry name" value="DH_2"/>
    <property type="match status" value="1"/>
</dbReference>
<dbReference type="CDD" id="cd00160">
    <property type="entry name" value="RhoGEF"/>
    <property type="match status" value="1"/>
</dbReference>
<feature type="compositionally biased region" description="Polar residues" evidence="2">
    <location>
        <begin position="370"/>
        <end position="379"/>
    </location>
</feature>
<evidence type="ECO:0000256" key="1">
    <source>
        <dbReference type="ARBA" id="ARBA00022658"/>
    </source>
</evidence>
<evidence type="ECO:0000256" key="2">
    <source>
        <dbReference type="SAM" id="MobiDB-lite"/>
    </source>
</evidence>
<feature type="region of interest" description="Disordered" evidence="2">
    <location>
        <begin position="196"/>
        <end position="342"/>
    </location>
</feature>
<evidence type="ECO:0000313" key="5">
    <source>
        <dbReference type="Proteomes" id="UP000245383"/>
    </source>
</evidence>
<keyword evidence="1" id="KW-0344">Guanine-nucleotide releasing factor</keyword>
<dbReference type="SUPFAM" id="SSF50729">
    <property type="entry name" value="PH domain-like"/>
    <property type="match status" value="1"/>
</dbReference>
<feature type="compositionally biased region" description="Polar residues" evidence="2">
    <location>
        <begin position="196"/>
        <end position="231"/>
    </location>
</feature>
<dbReference type="OrthoDB" id="2272012at2759"/>